<reference evidence="2" key="1">
    <citation type="submission" date="2017-12" db="EMBL/GenBank/DDBJ databases">
        <title>FDA dAtabase for Regulatory Grade micrObial Sequences (FDA-ARGOS): Supporting development and validation of Infectious Disease Dx tests.</title>
        <authorList>
            <person name="Hoffmann M."/>
            <person name="Allard M."/>
            <person name="Evans P."/>
            <person name="Brown E."/>
            <person name="Tallon L."/>
            <person name="Sadzewicz L."/>
            <person name="Sengamalay N."/>
            <person name="Ott S."/>
            <person name="Godinez A."/>
            <person name="Nagaraj S."/>
            <person name="Vavikolanu K."/>
            <person name="Aluvathingal J."/>
            <person name="Nadendla S."/>
            <person name="Sichtig H."/>
        </authorList>
    </citation>
    <scope>NUCLEOTIDE SEQUENCE [LARGE SCALE GENOMIC DNA]</scope>
    <source>
        <strain evidence="2">FDAARGOS_129</strain>
    </source>
</reference>
<dbReference type="Proteomes" id="UP000237921">
    <property type="component" value="Chromosome"/>
</dbReference>
<organism evidence="1 2">
    <name type="scientific">Acinetobacter nosocomialis</name>
    <dbReference type="NCBI Taxonomy" id="106654"/>
    <lineage>
        <taxon>Bacteria</taxon>
        <taxon>Pseudomonadati</taxon>
        <taxon>Pseudomonadota</taxon>
        <taxon>Gammaproteobacteria</taxon>
        <taxon>Moraxellales</taxon>
        <taxon>Moraxellaceae</taxon>
        <taxon>Acinetobacter</taxon>
        <taxon>Acinetobacter calcoaceticus/baumannii complex</taxon>
    </lineage>
</organism>
<protein>
    <submittedName>
        <fullName evidence="1">Uncharacterized protein</fullName>
    </submittedName>
</protein>
<proteinExistence type="predicted"/>
<accession>A0A2L1VEP9</accession>
<dbReference type="AlphaFoldDB" id="A0A2L1VEP9"/>
<sequence>MAAVNPDGSFTGEVGIDIYDGNKVYTGTTNLLETFLMNNFKQSYNVQNFQTLPLKNSYGEHIAKSNGDSETINFFIANPHNLTILGCGQEDVKGAPLYILAEDGVENCSITVDGFQAVWGTNGTNTDKGINLATVDGPVTATFFI</sequence>
<name>A0A2L1VEP9_ACINO</name>
<dbReference type="EMBL" id="CP014019">
    <property type="protein sequence ID" value="AVF43635.1"/>
    <property type="molecule type" value="Genomic_DNA"/>
</dbReference>
<evidence type="ECO:0000313" key="1">
    <source>
        <dbReference type="EMBL" id="AVF43635.1"/>
    </source>
</evidence>
<gene>
    <name evidence="1" type="ORF">AL533_04135</name>
</gene>
<evidence type="ECO:0000313" key="2">
    <source>
        <dbReference type="Proteomes" id="UP000237921"/>
    </source>
</evidence>
<dbReference type="RefSeq" id="WP_016804393.1">
    <property type="nucleotide sequence ID" value="NZ_BKRJ01000001.1"/>
</dbReference>